<keyword evidence="3" id="KW-1133">Transmembrane helix</keyword>
<dbReference type="PANTHER" id="PTHR43278:SF2">
    <property type="entry name" value="IRON-SULFUR FLAVOPROTEIN"/>
    <property type="match status" value="1"/>
</dbReference>
<dbReference type="SUPFAM" id="SSF55718">
    <property type="entry name" value="SCP-like"/>
    <property type="match status" value="1"/>
</dbReference>
<keyword evidence="3" id="KW-0812">Transmembrane</keyword>
<sequence>MNVLVLNGSPKGEKSNTLRITRAFLDGLEKVKNCNVDIVNIDKKNIEHCRGCFNCWTKTPGKCIIKDDMEQLIEKYVVSDIVIWSFPLYYFGMPSKIKAFLDRMLPTNLPYMDLKKDGTSGHPPRYDLSDQKYILISTCGFYSVKNNYDALFKQFEILFGGKLSKIICPEGELLHVPQLEGKISEYLSYVKQAGREFAGSGVIDSNTRNKLSELLYPPDVFVEMANASWNISEGDSSQGKLPQDRAYNFIKQMAAVYNPESYTKDILVEIYFTDIDKTYQLCLGKQKCTVNIENFAPYTTRIETTFELWEKISEGRVNGAEALMKKQYRVLGDFNTMLKMDAYFGTKRKTAERRPVENKTNMALILFQWIVFWVVIPINEVWGGAAGIVFCSVIPLLSYKFKLTIYDKMSIPLVCILSILAVLGVSSIPLLCLSYIVFGLMWILSCGGRIPLTAYYSCNDYNGEDDFQNPLFLKTNRILTAAWGVLFLIIALFTYFLMESTLSSYTGLVNSIAPVIMGIFTKWFASWYPAKVARG</sequence>
<dbReference type="InterPro" id="IPR003680">
    <property type="entry name" value="Flavodoxin_fold"/>
</dbReference>
<evidence type="ECO:0000313" key="5">
    <source>
        <dbReference type="EMBL" id="MEY8762981.1"/>
    </source>
</evidence>
<dbReference type="InterPro" id="IPR036527">
    <property type="entry name" value="SCP2_sterol-bd_dom_sf"/>
</dbReference>
<accession>A0ABV4DWW7</accession>
<reference evidence="5 6" key="1">
    <citation type="submission" date="2024-08" db="EMBL/GenBank/DDBJ databases">
        <title>Clostridium lapicellarii sp. nov., and Clostridium renhuaiense sp. nov., two species isolated from the mud in a fermentation cellar used for producing sauce-flavour Chinese liquors.</title>
        <authorList>
            <person name="Yang F."/>
            <person name="Wang H."/>
            <person name="Chen L.Q."/>
            <person name="Zhou N."/>
            <person name="Lu J.J."/>
            <person name="Pu X.X."/>
            <person name="Wan B."/>
            <person name="Wang L."/>
            <person name="Liu S.J."/>
        </authorList>
    </citation>
    <scope>NUCLEOTIDE SEQUENCE [LARGE SCALE GENOMIC DNA]</scope>
    <source>
        <strain evidence="5 6">MT-113</strain>
    </source>
</reference>
<dbReference type="PANTHER" id="PTHR43278">
    <property type="entry name" value="NAD(P)H-DEPENDENT FMN-CONTAINING OXIDOREDUCTASE YWQN-RELATED"/>
    <property type="match status" value="1"/>
</dbReference>
<feature type="transmembrane region" description="Helical" evidence="3">
    <location>
        <begin position="411"/>
        <end position="444"/>
    </location>
</feature>
<dbReference type="InterPro" id="IPR029039">
    <property type="entry name" value="Flavoprotein-like_sf"/>
</dbReference>
<proteinExistence type="predicted"/>
<evidence type="ECO:0000313" key="6">
    <source>
        <dbReference type="Proteomes" id="UP001565220"/>
    </source>
</evidence>
<dbReference type="Gene3D" id="3.30.1050.10">
    <property type="entry name" value="SCP2 sterol-binding domain"/>
    <property type="match status" value="1"/>
</dbReference>
<keyword evidence="2" id="KW-0288">FMN</keyword>
<dbReference type="InterPro" id="IPR051796">
    <property type="entry name" value="ISF_SsuE-like"/>
</dbReference>
<comment type="caution">
    <text evidence="5">The sequence shown here is derived from an EMBL/GenBank/DDBJ whole genome shotgun (WGS) entry which is preliminary data.</text>
</comment>
<feature type="transmembrane region" description="Helical" evidence="3">
    <location>
        <begin position="478"/>
        <end position="498"/>
    </location>
</feature>
<dbReference type="SUPFAM" id="SSF52218">
    <property type="entry name" value="Flavoproteins"/>
    <property type="match status" value="1"/>
</dbReference>
<organism evidence="5 6">
    <name type="scientific">Clostridium lapidicellarium</name>
    <dbReference type="NCBI Taxonomy" id="3240931"/>
    <lineage>
        <taxon>Bacteria</taxon>
        <taxon>Bacillati</taxon>
        <taxon>Bacillota</taxon>
        <taxon>Clostridia</taxon>
        <taxon>Eubacteriales</taxon>
        <taxon>Clostridiaceae</taxon>
        <taxon>Clostridium</taxon>
    </lineage>
</organism>
<keyword evidence="1" id="KW-0285">Flavoprotein</keyword>
<dbReference type="Gene3D" id="3.40.50.360">
    <property type="match status" value="1"/>
</dbReference>
<evidence type="ECO:0000256" key="3">
    <source>
        <dbReference type="SAM" id="Phobius"/>
    </source>
</evidence>
<dbReference type="Proteomes" id="UP001565220">
    <property type="component" value="Unassembled WGS sequence"/>
</dbReference>
<gene>
    <name evidence="5" type="ORF">AB8S09_04865</name>
</gene>
<feature type="domain" description="Flavodoxin-like fold" evidence="4">
    <location>
        <begin position="1"/>
        <end position="142"/>
    </location>
</feature>
<name>A0ABV4DWW7_9CLOT</name>
<keyword evidence="3" id="KW-0472">Membrane</keyword>
<evidence type="ECO:0000259" key="4">
    <source>
        <dbReference type="Pfam" id="PF02525"/>
    </source>
</evidence>
<evidence type="ECO:0000256" key="1">
    <source>
        <dbReference type="ARBA" id="ARBA00022630"/>
    </source>
</evidence>
<keyword evidence="6" id="KW-1185">Reference proteome</keyword>
<dbReference type="Pfam" id="PF02525">
    <property type="entry name" value="Flavodoxin_2"/>
    <property type="match status" value="1"/>
</dbReference>
<feature type="transmembrane region" description="Helical" evidence="3">
    <location>
        <begin position="505"/>
        <end position="525"/>
    </location>
</feature>
<evidence type="ECO:0000256" key="2">
    <source>
        <dbReference type="ARBA" id="ARBA00022643"/>
    </source>
</evidence>
<dbReference type="RefSeq" id="WP_369868589.1">
    <property type="nucleotide sequence ID" value="NZ_JBGFFE010000004.1"/>
</dbReference>
<protein>
    <submittedName>
        <fullName evidence="5">NAD(P)H-dependent oxidoreductase</fullName>
    </submittedName>
</protein>
<dbReference type="EMBL" id="JBGFFE010000004">
    <property type="protein sequence ID" value="MEY8762981.1"/>
    <property type="molecule type" value="Genomic_DNA"/>
</dbReference>